<feature type="region of interest" description="Disordered" evidence="1">
    <location>
        <begin position="1"/>
        <end position="56"/>
    </location>
</feature>
<protein>
    <submittedName>
        <fullName evidence="2">Uncharacterized protein</fullName>
    </submittedName>
</protein>
<dbReference type="AlphaFoldDB" id="A0A0U0SA05"/>
<dbReference type="Proteomes" id="UP000038802">
    <property type="component" value="Unassembled WGS sequence"/>
</dbReference>
<accession>A0A0U0SA05</accession>
<gene>
    <name evidence="2" type="ORF">ERS007703_03928</name>
</gene>
<evidence type="ECO:0000256" key="1">
    <source>
        <dbReference type="SAM" id="MobiDB-lite"/>
    </source>
</evidence>
<evidence type="ECO:0000313" key="2">
    <source>
        <dbReference type="EMBL" id="COW61235.1"/>
    </source>
</evidence>
<feature type="compositionally biased region" description="Polar residues" evidence="1">
    <location>
        <begin position="44"/>
        <end position="56"/>
    </location>
</feature>
<proteinExistence type="predicted"/>
<reference evidence="3" key="1">
    <citation type="submission" date="2015-03" db="EMBL/GenBank/DDBJ databases">
        <authorList>
            <consortium name="Pathogen Informatics"/>
        </authorList>
    </citation>
    <scope>NUCLEOTIDE SEQUENCE [LARGE SCALE GENOMIC DNA]</scope>
    <source>
        <strain evidence="3">K00500041</strain>
    </source>
</reference>
<feature type="compositionally biased region" description="Polar residues" evidence="1">
    <location>
        <begin position="1"/>
        <end position="15"/>
    </location>
</feature>
<sequence length="56" mass="6159">MANGHAYTSPTGSIRHTTRPAPHMFKPARAPDWPSGARWKKESPVSTRSPLETSQS</sequence>
<evidence type="ECO:0000313" key="3">
    <source>
        <dbReference type="Proteomes" id="UP000038802"/>
    </source>
</evidence>
<dbReference type="EMBL" id="CSAE01000603">
    <property type="protein sequence ID" value="COW61235.1"/>
    <property type="molecule type" value="Genomic_DNA"/>
</dbReference>
<name>A0A0U0SA05_MYCTX</name>
<organism evidence="2 3">
    <name type="scientific">Mycobacterium tuberculosis</name>
    <dbReference type="NCBI Taxonomy" id="1773"/>
    <lineage>
        <taxon>Bacteria</taxon>
        <taxon>Bacillati</taxon>
        <taxon>Actinomycetota</taxon>
        <taxon>Actinomycetes</taxon>
        <taxon>Mycobacteriales</taxon>
        <taxon>Mycobacteriaceae</taxon>
        <taxon>Mycobacterium</taxon>
        <taxon>Mycobacterium tuberculosis complex</taxon>
    </lineage>
</organism>